<evidence type="ECO:0008006" key="4">
    <source>
        <dbReference type="Google" id="ProtNLM"/>
    </source>
</evidence>
<gene>
    <name evidence="2" type="ORF">NP596_20700</name>
</gene>
<reference evidence="2 3" key="1">
    <citation type="submission" date="2022-07" db="EMBL/GenBank/DDBJ databases">
        <title>Methylomonas rivi sp. nov., Methylomonas rosea sp. nov., Methylomonas aureus sp. nov. and Methylomonas subterranea sp. nov., four novel methanotrophs isolated from a freshwater creek and the deep terrestrial subsurface.</title>
        <authorList>
            <person name="Abin C."/>
            <person name="Sankaranarayanan K."/>
            <person name="Garner C."/>
            <person name="Sindelar R."/>
            <person name="Kotary K."/>
            <person name="Garner R."/>
            <person name="Barclay S."/>
            <person name="Lawson P."/>
            <person name="Krumholz L."/>
        </authorList>
    </citation>
    <scope>NUCLEOTIDE SEQUENCE [LARGE SCALE GENOMIC DNA]</scope>
    <source>
        <strain evidence="2 3">WSC-6</strain>
    </source>
</reference>
<feature type="non-terminal residue" evidence="2">
    <location>
        <position position="64"/>
    </location>
</feature>
<feature type="chain" id="PRO_5046820857" description="Lipoprotein" evidence="1">
    <location>
        <begin position="23"/>
        <end position="64"/>
    </location>
</feature>
<evidence type="ECO:0000256" key="1">
    <source>
        <dbReference type="SAM" id="SignalP"/>
    </source>
</evidence>
<dbReference type="Proteomes" id="UP001524586">
    <property type="component" value="Unassembled WGS sequence"/>
</dbReference>
<keyword evidence="1" id="KW-0732">Signal</keyword>
<proteinExistence type="predicted"/>
<dbReference type="EMBL" id="JANIBK010000251">
    <property type="protein sequence ID" value="MCQ8130887.1"/>
    <property type="molecule type" value="Genomic_DNA"/>
</dbReference>
<sequence>MTRGLSLSLSTFILALAMQACAWRQPLVIPAKPDLAGCAVFFRDMDAGVEAFGVADAAAARIEG</sequence>
<protein>
    <recommendedName>
        <fullName evidence="4">Lipoprotein</fullName>
    </recommendedName>
</protein>
<organism evidence="2 3">
    <name type="scientific">Methylomonas rivi</name>
    <dbReference type="NCBI Taxonomy" id="2952226"/>
    <lineage>
        <taxon>Bacteria</taxon>
        <taxon>Pseudomonadati</taxon>
        <taxon>Pseudomonadota</taxon>
        <taxon>Gammaproteobacteria</taxon>
        <taxon>Methylococcales</taxon>
        <taxon>Methylococcaceae</taxon>
        <taxon>Methylomonas</taxon>
    </lineage>
</organism>
<feature type="signal peptide" evidence="1">
    <location>
        <begin position="1"/>
        <end position="22"/>
    </location>
</feature>
<keyword evidence="3" id="KW-1185">Reference proteome</keyword>
<evidence type="ECO:0000313" key="2">
    <source>
        <dbReference type="EMBL" id="MCQ8130887.1"/>
    </source>
</evidence>
<evidence type="ECO:0000313" key="3">
    <source>
        <dbReference type="Proteomes" id="UP001524586"/>
    </source>
</evidence>
<dbReference type="PROSITE" id="PS51257">
    <property type="entry name" value="PROKAR_LIPOPROTEIN"/>
    <property type="match status" value="1"/>
</dbReference>
<dbReference type="RefSeq" id="WP_256617282.1">
    <property type="nucleotide sequence ID" value="NZ_JANIBK010000251.1"/>
</dbReference>
<name>A0ABT1UAR2_9GAMM</name>
<comment type="caution">
    <text evidence="2">The sequence shown here is derived from an EMBL/GenBank/DDBJ whole genome shotgun (WGS) entry which is preliminary data.</text>
</comment>
<accession>A0ABT1UAR2</accession>